<comment type="subunit">
    <text evidence="2">Associates exclusively with 100S ribosomes, which are dimers of 70S ribosomes.</text>
</comment>
<evidence type="ECO:0000259" key="5">
    <source>
        <dbReference type="Pfam" id="PF16321"/>
    </source>
</evidence>
<dbReference type="GO" id="GO:0022627">
    <property type="term" value="C:cytosolic small ribosomal subunit"/>
    <property type="evidence" value="ECO:0007669"/>
    <property type="project" value="TreeGrafter"/>
</dbReference>
<dbReference type="InterPro" id="IPR034694">
    <property type="entry name" value="HPF_long/plastid"/>
</dbReference>
<dbReference type="Gene3D" id="3.30.160.100">
    <property type="entry name" value="Ribosome hibernation promotion factor-like"/>
    <property type="match status" value="1"/>
</dbReference>
<dbReference type="SUPFAM" id="SSF69754">
    <property type="entry name" value="Ribosome binding protein Y (YfiA homologue)"/>
    <property type="match status" value="1"/>
</dbReference>
<comment type="caution">
    <text evidence="6">The sequence shown here is derived from an EMBL/GenBank/DDBJ whole genome shotgun (WGS) entry which is preliminary data.</text>
</comment>
<keyword evidence="4" id="KW-0963">Cytoplasm</keyword>
<dbReference type="OrthoDB" id="9794975at2"/>
<dbReference type="InterPro" id="IPR003489">
    <property type="entry name" value="RHF/RaiA"/>
</dbReference>
<organism evidence="6 7">
    <name type="scientific">Mesorhizobium waimense</name>
    <dbReference type="NCBI Taxonomy" id="1300307"/>
    <lineage>
        <taxon>Bacteria</taxon>
        <taxon>Pseudomonadati</taxon>
        <taxon>Pseudomonadota</taxon>
        <taxon>Alphaproteobacteria</taxon>
        <taxon>Hyphomicrobiales</taxon>
        <taxon>Phyllobacteriaceae</taxon>
        <taxon>Mesorhizobium</taxon>
    </lineage>
</organism>
<dbReference type="InterPro" id="IPR036567">
    <property type="entry name" value="RHF-like"/>
</dbReference>
<dbReference type="PANTHER" id="PTHR33231:SF1">
    <property type="entry name" value="30S RIBOSOMAL PROTEIN"/>
    <property type="match status" value="1"/>
</dbReference>
<keyword evidence="1 4" id="KW-0810">Translation regulation</keyword>
<dbReference type="EMBL" id="QZWZ01000006">
    <property type="protein sequence ID" value="RJT40325.1"/>
    <property type="molecule type" value="Genomic_DNA"/>
</dbReference>
<protein>
    <recommendedName>
        <fullName evidence="3 4">Ribosome hibernation promoting factor</fullName>
        <shortName evidence="4">HPF</shortName>
    </recommendedName>
</protein>
<keyword evidence="7" id="KW-1185">Reference proteome</keyword>
<dbReference type="PANTHER" id="PTHR33231">
    <property type="entry name" value="30S RIBOSOMAL PROTEIN"/>
    <property type="match status" value="1"/>
</dbReference>
<accession>A0A3A5KUX8</accession>
<dbReference type="GO" id="GO:0043024">
    <property type="term" value="F:ribosomal small subunit binding"/>
    <property type="evidence" value="ECO:0007669"/>
    <property type="project" value="TreeGrafter"/>
</dbReference>
<dbReference type="Proteomes" id="UP000272706">
    <property type="component" value="Unassembled WGS sequence"/>
</dbReference>
<dbReference type="InterPro" id="IPR032528">
    <property type="entry name" value="Ribosom_S30AE_C"/>
</dbReference>
<proteinExistence type="inferred from homology"/>
<dbReference type="InterPro" id="IPR050574">
    <property type="entry name" value="HPF/YfiA_ribosome-assoc"/>
</dbReference>
<dbReference type="NCBIfam" id="TIGR00741">
    <property type="entry name" value="yfiA"/>
    <property type="match status" value="1"/>
</dbReference>
<evidence type="ECO:0000256" key="2">
    <source>
        <dbReference type="ARBA" id="ARBA00038695"/>
    </source>
</evidence>
<evidence type="ECO:0000313" key="6">
    <source>
        <dbReference type="EMBL" id="RJT40325.1"/>
    </source>
</evidence>
<comment type="subcellular location">
    <subcellularLocation>
        <location evidence="4">Cytoplasm</location>
    </subcellularLocation>
</comment>
<evidence type="ECO:0000313" key="7">
    <source>
        <dbReference type="Proteomes" id="UP000272706"/>
    </source>
</evidence>
<dbReference type="Pfam" id="PF16321">
    <property type="entry name" value="Ribosom_S30AE_C"/>
    <property type="match status" value="1"/>
</dbReference>
<evidence type="ECO:0000256" key="4">
    <source>
        <dbReference type="HAMAP-Rule" id="MF_00839"/>
    </source>
</evidence>
<dbReference type="Pfam" id="PF02482">
    <property type="entry name" value="Ribosomal_S30AE"/>
    <property type="match status" value="1"/>
</dbReference>
<dbReference type="CDD" id="cd00552">
    <property type="entry name" value="RaiA"/>
    <property type="match status" value="1"/>
</dbReference>
<dbReference type="GO" id="GO:0045900">
    <property type="term" value="P:negative regulation of translational elongation"/>
    <property type="evidence" value="ECO:0007669"/>
    <property type="project" value="TreeGrafter"/>
</dbReference>
<evidence type="ECO:0000256" key="3">
    <source>
        <dbReference type="ARBA" id="ARBA00041148"/>
    </source>
</evidence>
<comment type="similarity">
    <text evidence="4">Belongs to the HPF/YfiA ribosome-associated protein family. Long HPF subfamily.</text>
</comment>
<dbReference type="RefSeq" id="WP_120013970.1">
    <property type="nucleotide sequence ID" value="NZ_QZWZ01000006.1"/>
</dbReference>
<comment type="function">
    <text evidence="4">Required for dimerization of active 70S ribosomes into 100S ribosomes in stationary phase; 100S ribosomes are translationally inactive and sometimes present during exponential growth.</text>
</comment>
<dbReference type="InterPro" id="IPR038416">
    <property type="entry name" value="Ribosom_S30AE_C_sf"/>
</dbReference>
<evidence type="ECO:0000256" key="1">
    <source>
        <dbReference type="ARBA" id="ARBA00022845"/>
    </source>
</evidence>
<comment type="subunit">
    <text evidence="4">Interacts with 100S ribosomes.</text>
</comment>
<gene>
    <name evidence="6" type="primary">raiA</name>
    <name evidence="4" type="synonym">hpf</name>
    <name evidence="6" type="ORF">D3227_10105</name>
</gene>
<sequence>MKLRISGKHMDIGDAFRTRINDRVGEAIGKYFDRGFSGHVTVIKSGSRYSADCMIRLDSGASLQATGDAQDPTLAFEAAADRLETRLRRYKRRLKSHNSGNGNGEELTDIAYTVMAPLADDDEEIPDNFAPAIVAESTMTLRTMSVASAVIELDTKDSPVFVFRNAGNDHLNIVYRRPDGNIGWIDPSTTKVAQG</sequence>
<dbReference type="HAMAP" id="MF_00839">
    <property type="entry name" value="HPF"/>
    <property type="match status" value="1"/>
</dbReference>
<name>A0A3A5KUX8_9HYPH</name>
<dbReference type="AlphaFoldDB" id="A0A3A5KUX8"/>
<feature type="domain" description="Sigma 54 modulation/S30EA ribosomal protein C-terminal" evidence="5">
    <location>
        <begin position="130"/>
        <end position="183"/>
    </location>
</feature>
<reference evidence="6 7" key="1">
    <citation type="submission" date="2018-09" db="EMBL/GenBank/DDBJ databases">
        <title>Mesorhizobium carmichaelinearum sp. nov. isolated from Carmichaelinea spp. root nodules in New Zealand.</title>
        <authorList>
            <person name="De Meyer S.E."/>
        </authorList>
    </citation>
    <scope>NUCLEOTIDE SEQUENCE [LARGE SCALE GENOMIC DNA]</scope>
    <source>
        <strain evidence="6 7">ICMP19557</strain>
    </source>
</reference>
<dbReference type="Gene3D" id="3.30.505.50">
    <property type="entry name" value="Sigma 54 modulation/S30EA ribosomal protein, C-terminal domain"/>
    <property type="match status" value="1"/>
</dbReference>